<gene>
    <name evidence="1" type="ORF">E4665_14350</name>
</gene>
<evidence type="ECO:0000313" key="1">
    <source>
        <dbReference type="EMBL" id="TGA96713.1"/>
    </source>
</evidence>
<dbReference type="RefSeq" id="WP_135349481.1">
    <property type="nucleotide sequence ID" value="NZ_SRJD01000020.1"/>
</dbReference>
<organism evidence="1 2">
    <name type="scientific">Sporolactobacillus shoreae</name>
    <dbReference type="NCBI Taxonomy" id="1465501"/>
    <lineage>
        <taxon>Bacteria</taxon>
        <taxon>Bacillati</taxon>
        <taxon>Bacillota</taxon>
        <taxon>Bacilli</taxon>
        <taxon>Bacillales</taxon>
        <taxon>Sporolactobacillaceae</taxon>
        <taxon>Sporolactobacillus</taxon>
    </lineage>
</organism>
<keyword evidence="2" id="KW-1185">Reference proteome</keyword>
<sequence>MEPLRLPVNVSDRAIDAINQKTSDESMRLYRFFGATSQNDTTAIGKDGFKKIIDAVFDGREVLNPETDEEFLKRIGRHPATVDGCRLYNLAKKYVELKGAEKE</sequence>
<reference evidence="1 2" key="1">
    <citation type="journal article" date="2015" name="Int. J. Syst. Evol. Microbiol.">
        <title>Sporolactobacillus shoreae sp. nov. and Sporolactobacillus spathodeae sp. nov., two spore-forming lactic acid bacteria isolated from tree barks in Thailand.</title>
        <authorList>
            <person name="Thamacharoensuk T."/>
            <person name="Kitahara M."/>
            <person name="Ohkuma M."/>
            <person name="Thongchul N."/>
            <person name="Tanasupawat S."/>
        </authorList>
    </citation>
    <scope>NUCLEOTIDE SEQUENCE [LARGE SCALE GENOMIC DNA]</scope>
    <source>
        <strain evidence="1 2">BK92</strain>
    </source>
</reference>
<protein>
    <submittedName>
        <fullName evidence="1">Uncharacterized protein</fullName>
    </submittedName>
</protein>
<name>A0A4Z0GL27_9BACL</name>
<proteinExistence type="predicted"/>
<dbReference type="EMBL" id="SRJD01000020">
    <property type="protein sequence ID" value="TGA96713.1"/>
    <property type="molecule type" value="Genomic_DNA"/>
</dbReference>
<dbReference type="AlphaFoldDB" id="A0A4Z0GL27"/>
<dbReference type="Proteomes" id="UP000298347">
    <property type="component" value="Unassembled WGS sequence"/>
</dbReference>
<accession>A0A4Z0GL27</accession>
<comment type="caution">
    <text evidence="1">The sequence shown here is derived from an EMBL/GenBank/DDBJ whole genome shotgun (WGS) entry which is preliminary data.</text>
</comment>
<evidence type="ECO:0000313" key="2">
    <source>
        <dbReference type="Proteomes" id="UP000298347"/>
    </source>
</evidence>